<dbReference type="PATRIC" id="fig|1609981.3.peg.1905"/>
<accession>A0A0G3EI12</accession>
<keyword evidence="5" id="KW-0448">Lipopolysaccharide biosynthesis</keyword>
<keyword evidence="7 8" id="KW-0472">Membrane</keyword>
<dbReference type="InterPro" id="IPR029044">
    <property type="entry name" value="Nucleotide-diphossugar_trans"/>
</dbReference>
<dbReference type="PANTHER" id="PTHR48090:SF3">
    <property type="entry name" value="UNDECAPRENYL-PHOSPHATE 4-DEOXY-4-FORMAMIDO-L-ARABINOSE TRANSFERASE"/>
    <property type="match status" value="1"/>
</dbReference>
<proteinExistence type="predicted"/>
<evidence type="ECO:0000259" key="9">
    <source>
        <dbReference type="Pfam" id="PF00535"/>
    </source>
</evidence>
<dbReference type="Proteomes" id="UP000035268">
    <property type="component" value="Chromosome"/>
</dbReference>
<keyword evidence="6 8" id="KW-1133">Transmembrane helix</keyword>
<evidence type="ECO:0000256" key="5">
    <source>
        <dbReference type="ARBA" id="ARBA00022985"/>
    </source>
</evidence>
<dbReference type="RefSeq" id="WP_052882340.1">
    <property type="nucleotide sequence ID" value="NZ_CP010904.1"/>
</dbReference>
<feature type="transmembrane region" description="Helical" evidence="8">
    <location>
        <begin position="284"/>
        <end position="305"/>
    </location>
</feature>
<keyword evidence="2 10" id="KW-0328">Glycosyltransferase</keyword>
<dbReference type="SUPFAM" id="SSF53448">
    <property type="entry name" value="Nucleotide-diphospho-sugar transferases"/>
    <property type="match status" value="1"/>
</dbReference>
<reference evidence="10 11" key="2">
    <citation type="journal article" date="2016" name="ISME J.">
        <title>Characterization of the first cultured representative of Verrucomicrobia subdivision 5 indicates the proposal of a novel phylum.</title>
        <authorList>
            <person name="Spring S."/>
            <person name="Bunk B."/>
            <person name="Sproer C."/>
            <person name="Schumann P."/>
            <person name="Rohde M."/>
            <person name="Tindall B.J."/>
            <person name="Klenk H.P."/>
        </authorList>
    </citation>
    <scope>NUCLEOTIDE SEQUENCE [LARGE SCALE GENOMIC DNA]</scope>
    <source>
        <strain evidence="10 11">L21-Fru-AB</strain>
    </source>
</reference>
<keyword evidence="4 8" id="KW-0812">Transmembrane</keyword>
<feature type="domain" description="Glycosyltransferase 2-like" evidence="9">
    <location>
        <begin position="17"/>
        <end position="153"/>
    </location>
</feature>
<dbReference type="GO" id="GO:0005886">
    <property type="term" value="C:plasma membrane"/>
    <property type="evidence" value="ECO:0007669"/>
    <property type="project" value="TreeGrafter"/>
</dbReference>
<evidence type="ECO:0000256" key="3">
    <source>
        <dbReference type="ARBA" id="ARBA00022679"/>
    </source>
</evidence>
<feature type="transmembrane region" description="Helical" evidence="8">
    <location>
        <begin position="251"/>
        <end position="272"/>
    </location>
</feature>
<evidence type="ECO:0000256" key="6">
    <source>
        <dbReference type="ARBA" id="ARBA00022989"/>
    </source>
</evidence>
<evidence type="ECO:0000313" key="10">
    <source>
        <dbReference type="EMBL" id="AKJ65072.1"/>
    </source>
</evidence>
<dbReference type="KEGG" id="vbl:L21SP4_01835"/>
<dbReference type="InterPro" id="IPR001173">
    <property type="entry name" value="Glyco_trans_2-like"/>
</dbReference>
<evidence type="ECO:0000256" key="4">
    <source>
        <dbReference type="ARBA" id="ARBA00022692"/>
    </source>
</evidence>
<dbReference type="EC" id="2.4.2.53" evidence="10"/>
<organism evidence="10 11">
    <name type="scientific">Kiritimatiella glycovorans</name>
    <dbReference type="NCBI Taxonomy" id="1307763"/>
    <lineage>
        <taxon>Bacteria</taxon>
        <taxon>Pseudomonadati</taxon>
        <taxon>Kiritimatiellota</taxon>
        <taxon>Kiritimatiellia</taxon>
        <taxon>Kiritimatiellales</taxon>
        <taxon>Kiritimatiellaceae</taxon>
        <taxon>Kiritimatiella</taxon>
    </lineage>
</organism>
<sequence length="325" mass="36640">MEHQQNRTGAGDDLELSVVVPVYNEEPNVRELSERILAVGREMAVPFEVILVDDGSTDGTPDLLRSICREQPECRAVLFRRNFGQSAAMTAGFHHTRGRVVVSMDGDLQNDPADIPELVSGLQEGYDIVCGWRKDRQDRLLTRRIPSQWANRLIGRLTGVRLHDYGCSLKAYEGDLVRDLVVYGELHRFIPVLLHLRGANMKEVVVRHHARTRGESKYNLSRMPTVVLDLMLMLFFQRFQTRPLQFFGRGGGLMLGIGVLIELYLTVLKFGFGQDIGDRPLLQLGALLIISGFVVLGIGLVSEIVMRAYYETSGRTIYSIREVVE</sequence>
<dbReference type="Gene3D" id="3.90.550.10">
    <property type="entry name" value="Spore Coat Polysaccharide Biosynthesis Protein SpsA, Chain A"/>
    <property type="match status" value="1"/>
</dbReference>
<keyword evidence="11" id="KW-1185">Reference proteome</keyword>
<dbReference type="STRING" id="1307763.L21SP4_01835"/>
<keyword evidence="3 10" id="KW-0808">Transferase</keyword>
<gene>
    <name evidence="10" type="primary">arnC_3</name>
    <name evidence="10" type="ORF">L21SP4_01835</name>
</gene>
<dbReference type="GO" id="GO:0009103">
    <property type="term" value="P:lipopolysaccharide biosynthetic process"/>
    <property type="evidence" value="ECO:0007669"/>
    <property type="project" value="UniProtKB-KW"/>
</dbReference>
<dbReference type="GO" id="GO:0099621">
    <property type="term" value="F:undecaprenyl-phosphate 4-deoxy-4-formamido-L-arabinose transferase activity"/>
    <property type="evidence" value="ECO:0007669"/>
    <property type="project" value="UniProtKB-EC"/>
</dbReference>
<evidence type="ECO:0000256" key="2">
    <source>
        <dbReference type="ARBA" id="ARBA00022676"/>
    </source>
</evidence>
<dbReference type="OrthoDB" id="9802649at2"/>
<evidence type="ECO:0000256" key="7">
    <source>
        <dbReference type="ARBA" id="ARBA00023136"/>
    </source>
</evidence>
<dbReference type="AlphaFoldDB" id="A0A0G3EI12"/>
<protein>
    <submittedName>
        <fullName evidence="10">Undecaprenyl-phosphate 4-deoxy-4-formamido-L-arabinose transferase</fullName>
        <ecNumber evidence="10">2.4.2.53</ecNumber>
    </submittedName>
</protein>
<evidence type="ECO:0000256" key="1">
    <source>
        <dbReference type="ARBA" id="ARBA00022475"/>
    </source>
</evidence>
<name>A0A0G3EI12_9BACT</name>
<dbReference type="EMBL" id="CP010904">
    <property type="protein sequence ID" value="AKJ65072.1"/>
    <property type="molecule type" value="Genomic_DNA"/>
</dbReference>
<keyword evidence="1" id="KW-1003">Cell membrane</keyword>
<dbReference type="Pfam" id="PF00535">
    <property type="entry name" value="Glycos_transf_2"/>
    <property type="match status" value="1"/>
</dbReference>
<dbReference type="InterPro" id="IPR050256">
    <property type="entry name" value="Glycosyltransferase_2"/>
</dbReference>
<dbReference type="CDD" id="cd04187">
    <property type="entry name" value="DPM1_like_bac"/>
    <property type="match status" value="1"/>
</dbReference>
<evidence type="ECO:0000256" key="8">
    <source>
        <dbReference type="SAM" id="Phobius"/>
    </source>
</evidence>
<evidence type="ECO:0000313" key="11">
    <source>
        <dbReference type="Proteomes" id="UP000035268"/>
    </source>
</evidence>
<dbReference type="PANTHER" id="PTHR48090">
    <property type="entry name" value="UNDECAPRENYL-PHOSPHATE 4-DEOXY-4-FORMAMIDO-L-ARABINOSE TRANSFERASE-RELATED"/>
    <property type="match status" value="1"/>
</dbReference>
<reference evidence="11" key="1">
    <citation type="submission" date="2015-02" db="EMBL/GenBank/DDBJ databases">
        <title>Description and complete genome sequence of the first cultured representative of the subdivision 5 of the Verrucomicrobia phylum.</title>
        <authorList>
            <person name="Spring S."/>
            <person name="Bunk B."/>
            <person name="Sproer C."/>
            <person name="Klenk H.-P."/>
        </authorList>
    </citation>
    <scope>NUCLEOTIDE SEQUENCE [LARGE SCALE GENOMIC DNA]</scope>
    <source>
        <strain evidence="11">L21-Fru-AB</strain>
    </source>
</reference>